<keyword evidence="1" id="KW-0472">Membrane</keyword>
<gene>
    <name evidence="2" type="ORF">BFL34_02145</name>
</gene>
<feature type="transmembrane region" description="Helical" evidence="1">
    <location>
        <begin position="23"/>
        <end position="48"/>
    </location>
</feature>
<reference evidence="2 3" key="1">
    <citation type="submission" date="2016-08" db="EMBL/GenBank/DDBJ databases">
        <title>Genome sequence of Clavibacter michiganensis spp strain CFBP7494.</title>
        <authorList>
            <person name="Thapa S.P."/>
            <person name="Coaker G."/>
            <person name="Jacques M.-A."/>
        </authorList>
    </citation>
    <scope>NUCLEOTIDE SEQUENCE [LARGE SCALE GENOMIC DNA]</scope>
    <source>
        <strain evidence="2">CFBP7494</strain>
    </source>
</reference>
<dbReference type="Proteomes" id="UP000194837">
    <property type="component" value="Unassembled WGS sequence"/>
</dbReference>
<organism evidence="2 3">
    <name type="scientific">Clavibacter michiganensis</name>
    <dbReference type="NCBI Taxonomy" id="28447"/>
    <lineage>
        <taxon>Bacteria</taxon>
        <taxon>Bacillati</taxon>
        <taxon>Actinomycetota</taxon>
        <taxon>Actinomycetes</taxon>
        <taxon>Micrococcales</taxon>
        <taxon>Microbacteriaceae</taxon>
        <taxon>Clavibacter</taxon>
    </lineage>
</organism>
<evidence type="ECO:0000313" key="2">
    <source>
        <dbReference type="EMBL" id="OUE19997.1"/>
    </source>
</evidence>
<proteinExistence type="predicted"/>
<keyword evidence="1" id="KW-0812">Transmembrane</keyword>
<evidence type="ECO:0000313" key="3">
    <source>
        <dbReference type="Proteomes" id="UP000194837"/>
    </source>
</evidence>
<name>A0A251Y6T2_9MICO</name>
<keyword evidence="1" id="KW-1133">Transmembrane helix</keyword>
<dbReference type="EMBL" id="MDJW01000009">
    <property type="protein sequence ID" value="OUE19997.1"/>
    <property type="molecule type" value="Genomic_DNA"/>
</dbReference>
<sequence length="296" mass="31632">MRAAAGAGAGTDRSGLVRREVPGWFRLLLCWPALLVLGMGLLGLLAAIADPSVLTRPATLIPGIVLLLLCVAAVRTLIRGARVLAGMIRGARHELARPAREAAAAQDLAARSAAGWAEACRLRASLLRGERPPGFPVWDVVAEPGEVFLYDVQADYERYYGQDVTYTRSSGFLVGSPAFVLGGMAVAAIGNASRRSAAEAQAAEQWRELQPVRLVISDRRLLCQVGGRWLAFWYAGMTAVYPEVTEWALVCQFPDVEPLRLRGVDAPIAAVLTVLGTQGLDALRDHPSLQALGAVS</sequence>
<feature type="transmembrane region" description="Helical" evidence="1">
    <location>
        <begin position="60"/>
        <end position="78"/>
    </location>
</feature>
<evidence type="ECO:0000256" key="1">
    <source>
        <dbReference type="SAM" id="Phobius"/>
    </source>
</evidence>
<protein>
    <submittedName>
        <fullName evidence="2">Uncharacterized protein</fullName>
    </submittedName>
</protein>
<accession>A0A251Y6T2</accession>
<comment type="caution">
    <text evidence="2">The sequence shown here is derived from an EMBL/GenBank/DDBJ whole genome shotgun (WGS) entry which is preliminary data.</text>
</comment>
<dbReference type="AlphaFoldDB" id="A0A251Y6T2"/>